<dbReference type="Proteomes" id="UP001144205">
    <property type="component" value="Unassembled WGS sequence"/>
</dbReference>
<proteinExistence type="predicted"/>
<reference evidence="1" key="1">
    <citation type="journal article" date="2023" name="Int. J. Syst. Evol. Microbiol.">
        <title>Sinisalibacter aestuarii sp. nov., isolated from estuarine sediment of the Arakawa River.</title>
        <authorList>
            <person name="Arafat S.T."/>
            <person name="Hirano S."/>
            <person name="Sato A."/>
            <person name="Takeuchi K."/>
            <person name="Yasuda T."/>
            <person name="Terahara T."/>
            <person name="Hamada M."/>
            <person name="Kobayashi T."/>
        </authorList>
    </citation>
    <scope>NUCLEOTIDE SEQUENCE</scope>
    <source>
        <strain evidence="1">B-399</strain>
    </source>
</reference>
<evidence type="ECO:0000313" key="2">
    <source>
        <dbReference type="Proteomes" id="UP001144205"/>
    </source>
</evidence>
<comment type="caution">
    <text evidence="1">The sequence shown here is derived from an EMBL/GenBank/DDBJ whole genome shotgun (WGS) entry which is preliminary data.</text>
</comment>
<protein>
    <submittedName>
        <fullName evidence="1">Uncharacterized protein</fullName>
    </submittedName>
</protein>
<dbReference type="EMBL" id="BROH01000017">
    <property type="protein sequence ID" value="GKY90022.1"/>
    <property type="molecule type" value="Genomic_DNA"/>
</dbReference>
<gene>
    <name evidence="1" type="ORF">STA1M1_38910</name>
</gene>
<evidence type="ECO:0000313" key="1">
    <source>
        <dbReference type="EMBL" id="GKY90022.1"/>
    </source>
</evidence>
<organism evidence="1 2">
    <name type="scientific">Sinisalibacter aestuarii</name>
    <dbReference type="NCBI Taxonomy" id="2949426"/>
    <lineage>
        <taxon>Bacteria</taxon>
        <taxon>Pseudomonadati</taxon>
        <taxon>Pseudomonadota</taxon>
        <taxon>Alphaproteobacteria</taxon>
        <taxon>Rhodobacterales</taxon>
        <taxon>Roseobacteraceae</taxon>
        <taxon>Sinisalibacter</taxon>
    </lineage>
</organism>
<keyword evidence="2" id="KW-1185">Reference proteome</keyword>
<name>A0ABQ5M0F7_9RHOB</name>
<accession>A0ABQ5M0F7</accession>
<sequence>MDRDAYAVRSDKPKNSSSETNLCVVRSVVYLLKSIIALIVTPIDEDRTVIDTRAILTPTFETDMGLGQGSYGRSLPGEIALGSVSAEDHGRAAIAVTVTTRFMLPRIANIKDADGPHEVEFRSADIDVRAILNELEGPVGWNEIVDWRGLERPTVVGPVQNFKDAPSVV</sequence>